<dbReference type="RefSeq" id="WP_208111598.1">
    <property type="nucleotide sequence ID" value="NZ_SNZR01000016.1"/>
</dbReference>
<evidence type="ECO:0000259" key="3">
    <source>
        <dbReference type="PROSITE" id="PS51459"/>
    </source>
</evidence>
<dbReference type="PANTHER" id="PTHR13504:SF33">
    <property type="entry name" value="FIC FAMILY PROTEIN"/>
    <property type="match status" value="1"/>
</dbReference>
<evidence type="ECO:0000313" key="5">
    <source>
        <dbReference type="Proteomes" id="UP000295122"/>
    </source>
</evidence>
<dbReference type="InterPro" id="IPR036388">
    <property type="entry name" value="WH-like_DNA-bd_sf"/>
</dbReference>
<dbReference type="EMBL" id="SNZR01000016">
    <property type="protein sequence ID" value="TDR87259.1"/>
    <property type="molecule type" value="Genomic_DNA"/>
</dbReference>
<dbReference type="Proteomes" id="UP000295122">
    <property type="component" value="Unassembled WGS sequence"/>
</dbReference>
<comment type="caution">
    <text evidence="4">The sequence shown here is derived from an EMBL/GenBank/DDBJ whole genome shotgun (WGS) entry which is preliminary data.</text>
</comment>
<protein>
    <submittedName>
        <fullName evidence="4">Fic family protein</fullName>
    </submittedName>
</protein>
<feature type="binding site" evidence="2">
    <location>
        <begin position="249"/>
        <end position="250"/>
    </location>
    <ligand>
        <name>ATP</name>
        <dbReference type="ChEBI" id="CHEBI:30616"/>
    </ligand>
</feature>
<dbReference type="Pfam" id="PF02661">
    <property type="entry name" value="Fic"/>
    <property type="match status" value="1"/>
</dbReference>
<evidence type="ECO:0000313" key="4">
    <source>
        <dbReference type="EMBL" id="TDR87259.1"/>
    </source>
</evidence>
<dbReference type="Gene3D" id="1.10.10.10">
    <property type="entry name" value="Winged helix-like DNA-binding domain superfamily/Winged helix DNA-binding domain"/>
    <property type="match status" value="1"/>
</dbReference>
<feature type="binding site" evidence="2">
    <location>
        <begin position="211"/>
        <end position="218"/>
    </location>
    <ligand>
        <name>ATP</name>
        <dbReference type="ChEBI" id="CHEBI:30616"/>
    </ligand>
</feature>
<gene>
    <name evidence="4" type="ORF">EV668_4339</name>
</gene>
<keyword evidence="2" id="KW-0547">Nucleotide-binding</keyword>
<dbReference type="GO" id="GO:0005524">
    <property type="term" value="F:ATP binding"/>
    <property type="evidence" value="ECO:0007669"/>
    <property type="project" value="UniProtKB-KW"/>
</dbReference>
<dbReference type="InterPro" id="IPR040198">
    <property type="entry name" value="Fido_containing"/>
</dbReference>
<evidence type="ECO:0000256" key="2">
    <source>
        <dbReference type="PIRSR" id="PIRSR640198-2"/>
    </source>
</evidence>
<reference evidence="4 5" key="1">
    <citation type="submission" date="2019-03" db="EMBL/GenBank/DDBJ databases">
        <title>Genomic Encyclopedia of Type Strains, Phase IV (KMG-IV): sequencing the most valuable type-strain genomes for metagenomic binning, comparative biology and taxonomic classification.</title>
        <authorList>
            <person name="Goeker M."/>
        </authorList>
    </citation>
    <scope>NUCLEOTIDE SEQUENCE [LARGE SCALE GENOMIC DNA]</scope>
    <source>
        <strain evidence="4 5">DSM 25903</strain>
    </source>
</reference>
<feature type="active site" evidence="1">
    <location>
        <position position="207"/>
    </location>
</feature>
<keyword evidence="2" id="KW-0067">ATP-binding</keyword>
<dbReference type="InterPro" id="IPR025230">
    <property type="entry name" value="DUF4172"/>
</dbReference>
<sequence length="370" mass="40864">MPYIYQRPDWPGFRWDAARLSAPLAAVRHRQGRLIGRMQGLGLALRDETAFDMLAEDAVKTSEIEGEVLDMSAVRSSLARRLGLDDPVPAAIRRDADGIVEILVDAVQNHAAPLTEERLFAWHAALFPTGRSGLRRITVGDWRKPDGGPMQVVSGPLGRETVHFEAPPAERVADEMSRFLAWYEAEHPDLDLVLKAAVAHIWFVTIHPFDDGNGRIGRALADMMLARAEGLAQRFYSISARLRVERSAYYATLEAAQKGDLDITARLVWFLGILDKAIADAEVHLATVLRKAQFWAQPKLDGISIRQRKVLAKLLDGFQGKLTASKWAALAGCSPDTALRDIDDLIGRSVLVRADAGGRSTHYLFVASDD</sequence>
<dbReference type="PROSITE" id="PS51459">
    <property type="entry name" value="FIDO"/>
    <property type="match status" value="1"/>
</dbReference>
<feature type="domain" description="Fido" evidence="3">
    <location>
        <begin position="114"/>
        <end position="272"/>
    </location>
</feature>
<accession>A0A4V6PZG4</accession>
<dbReference type="SUPFAM" id="SSF140931">
    <property type="entry name" value="Fic-like"/>
    <property type="match status" value="1"/>
</dbReference>
<dbReference type="AlphaFoldDB" id="A0A4V6PZG4"/>
<dbReference type="InterPro" id="IPR036597">
    <property type="entry name" value="Fido-like_dom_sf"/>
</dbReference>
<organism evidence="4 5">
    <name type="scientific">Enterovirga rhinocerotis</name>
    <dbReference type="NCBI Taxonomy" id="1339210"/>
    <lineage>
        <taxon>Bacteria</taxon>
        <taxon>Pseudomonadati</taxon>
        <taxon>Pseudomonadota</taxon>
        <taxon>Alphaproteobacteria</taxon>
        <taxon>Hyphomicrobiales</taxon>
        <taxon>Methylobacteriaceae</taxon>
        <taxon>Enterovirga</taxon>
    </lineage>
</organism>
<dbReference type="InterPro" id="IPR003812">
    <property type="entry name" value="Fido"/>
</dbReference>
<keyword evidence="5" id="KW-1185">Reference proteome</keyword>
<name>A0A4V6PZG4_9HYPH</name>
<dbReference type="Gene3D" id="1.10.3290.10">
    <property type="entry name" value="Fido-like domain"/>
    <property type="match status" value="1"/>
</dbReference>
<evidence type="ECO:0000256" key="1">
    <source>
        <dbReference type="PIRSR" id="PIRSR640198-1"/>
    </source>
</evidence>
<dbReference type="PANTHER" id="PTHR13504">
    <property type="entry name" value="FIDO DOMAIN-CONTAINING PROTEIN DDB_G0283145"/>
    <property type="match status" value="1"/>
</dbReference>
<dbReference type="Pfam" id="PF13776">
    <property type="entry name" value="DUF4172"/>
    <property type="match status" value="1"/>
</dbReference>
<proteinExistence type="predicted"/>